<dbReference type="InterPro" id="IPR003593">
    <property type="entry name" value="AAA+_ATPase"/>
</dbReference>
<evidence type="ECO:0008006" key="17">
    <source>
        <dbReference type="Google" id="ProtNLM"/>
    </source>
</evidence>
<dbReference type="PROSITE" id="PS50929">
    <property type="entry name" value="ABC_TM1F"/>
    <property type="match status" value="2"/>
</dbReference>
<reference evidence="15 16" key="1">
    <citation type="journal article" date="2016" name="Sci. Rep.">
        <title>The genome sequence of the outbreeding globe artichoke constructed de novo incorporating a phase-aware low-pass sequencing strategy of F1 progeny.</title>
        <authorList>
            <person name="Scaglione D."/>
            <person name="Reyes-Chin-Wo S."/>
            <person name="Acquadro A."/>
            <person name="Froenicke L."/>
            <person name="Portis E."/>
            <person name="Beitel C."/>
            <person name="Tirone M."/>
            <person name="Mauro R."/>
            <person name="Lo Monaco A."/>
            <person name="Mauromicale G."/>
            <person name="Faccioli P."/>
            <person name="Cattivelli L."/>
            <person name="Rieseberg L."/>
            <person name="Michelmore R."/>
            <person name="Lanteri S."/>
        </authorList>
    </citation>
    <scope>NUCLEOTIDE SEQUENCE [LARGE SCALE GENOMIC DNA]</scope>
    <source>
        <strain evidence="15">2C</strain>
    </source>
</reference>
<dbReference type="Gramene" id="KVI09801">
    <property type="protein sequence ID" value="KVI09801"/>
    <property type="gene ID" value="Ccrd_011785"/>
</dbReference>
<evidence type="ECO:0000256" key="4">
    <source>
        <dbReference type="ARBA" id="ARBA00022692"/>
    </source>
</evidence>
<dbReference type="CDD" id="cd18577">
    <property type="entry name" value="ABC_6TM_Pgp_ABCB1_D1_like"/>
    <property type="match status" value="1"/>
</dbReference>
<comment type="caution">
    <text evidence="15">The sequence shown here is derived from an EMBL/GenBank/DDBJ whole genome shotgun (WGS) entry which is preliminary data.</text>
</comment>
<evidence type="ECO:0000256" key="3">
    <source>
        <dbReference type="ARBA" id="ARBA00022448"/>
    </source>
</evidence>
<feature type="transmembrane region" description="Helical" evidence="12">
    <location>
        <begin position="130"/>
        <end position="149"/>
    </location>
</feature>
<feature type="transmembrane region" description="Helical" evidence="12">
    <location>
        <begin position="1019"/>
        <end position="1042"/>
    </location>
</feature>
<keyword evidence="8 12" id="KW-1133">Transmembrane helix</keyword>
<feature type="transmembrane region" description="Helical" evidence="12">
    <location>
        <begin position="270"/>
        <end position="291"/>
    </location>
</feature>
<dbReference type="FunFam" id="3.40.50.300:FF:000240">
    <property type="entry name" value="ABC transporter B family member 20"/>
    <property type="match status" value="1"/>
</dbReference>
<feature type="transmembrane region" description="Helical" evidence="12">
    <location>
        <begin position="993"/>
        <end position="1013"/>
    </location>
</feature>
<dbReference type="PANTHER" id="PTHR24222">
    <property type="entry name" value="ABC TRANSPORTER B FAMILY"/>
    <property type="match status" value="1"/>
</dbReference>
<feature type="region of interest" description="Disordered" evidence="11">
    <location>
        <begin position="705"/>
        <end position="838"/>
    </location>
</feature>
<feature type="transmembrane region" description="Helical" evidence="12">
    <location>
        <begin position="169"/>
        <end position="192"/>
    </location>
</feature>
<keyword evidence="10" id="KW-0325">Glycoprotein</keyword>
<evidence type="ECO:0000256" key="6">
    <source>
        <dbReference type="ARBA" id="ARBA00022741"/>
    </source>
</evidence>
<feature type="domain" description="ABC transmembrane type-1" evidence="14">
    <location>
        <begin position="870"/>
        <end position="1164"/>
    </location>
</feature>
<comment type="subcellular location">
    <subcellularLocation>
        <location evidence="1">Membrane</location>
        <topology evidence="1">Multi-pass membrane protein</topology>
    </subcellularLocation>
</comment>
<evidence type="ECO:0000256" key="8">
    <source>
        <dbReference type="ARBA" id="ARBA00022989"/>
    </source>
</evidence>
<dbReference type="GO" id="GO:0016887">
    <property type="term" value="F:ATP hydrolysis activity"/>
    <property type="evidence" value="ECO:0007669"/>
    <property type="project" value="InterPro"/>
</dbReference>
<dbReference type="GO" id="GO:0140359">
    <property type="term" value="F:ABC-type transporter activity"/>
    <property type="evidence" value="ECO:0007669"/>
    <property type="project" value="InterPro"/>
</dbReference>
<keyword evidence="5" id="KW-0677">Repeat</keyword>
<proteinExistence type="inferred from homology"/>
<keyword evidence="4 12" id="KW-0812">Transmembrane</keyword>
<keyword evidence="7" id="KW-0067">ATP-binding</keyword>
<keyword evidence="16" id="KW-1185">Reference proteome</keyword>
<dbReference type="GO" id="GO:0005524">
    <property type="term" value="F:ATP binding"/>
    <property type="evidence" value="ECO:0007669"/>
    <property type="project" value="UniProtKB-KW"/>
</dbReference>
<feature type="domain" description="ABC transporter" evidence="13">
    <location>
        <begin position="1195"/>
        <end position="1432"/>
    </location>
</feature>
<evidence type="ECO:0000256" key="10">
    <source>
        <dbReference type="ARBA" id="ARBA00023180"/>
    </source>
</evidence>
<dbReference type="InterPro" id="IPR027417">
    <property type="entry name" value="P-loop_NTPase"/>
</dbReference>
<feature type="domain" description="ABC transmembrane type-1" evidence="14">
    <location>
        <begin position="81"/>
        <end position="412"/>
    </location>
</feature>
<accession>A0A103YIL0</accession>
<evidence type="ECO:0000256" key="9">
    <source>
        <dbReference type="ARBA" id="ARBA00023136"/>
    </source>
</evidence>
<feature type="compositionally biased region" description="Low complexity" evidence="11">
    <location>
        <begin position="710"/>
        <end position="719"/>
    </location>
</feature>
<dbReference type="SUPFAM" id="SSF52540">
    <property type="entry name" value="P-loop containing nucleoside triphosphate hydrolases"/>
    <property type="match status" value="2"/>
</dbReference>
<keyword evidence="3" id="KW-0813">Transport</keyword>
<protein>
    <recommendedName>
        <fullName evidence="17">AAA+ ATPase domain-containing protein</fullName>
    </recommendedName>
</protein>
<dbReference type="GO" id="GO:0005886">
    <property type="term" value="C:plasma membrane"/>
    <property type="evidence" value="ECO:0007669"/>
    <property type="project" value="TreeGrafter"/>
</dbReference>
<dbReference type="InterPro" id="IPR036640">
    <property type="entry name" value="ABC1_TM_sf"/>
</dbReference>
<dbReference type="InterPro" id="IPR011527">
    <property type="entry name" value="ABC1_TM_dom"/>
</dbReference>
<feature type="compositionally biased region" description="Polar residues" evidence="11">
    <location>
        <begin position="797"/>
        <end position="817"/>
    </location>
</feature>
<sequence length="1444" mass="159743">MMVSRGLFGWSPPHIQPLTPVSEVSEPPESPSPYMDTSNDALPVEAEEEMEESEEIEPPPAAVPFSKLFVCADRLDWVLMVVGSLAAAAHGTALVVYLHYFAKIVQLLAHDHENADLLFDSCNVDQKVRMFAGSGSSLSSFMLWLLHILQDNWIVLSSSDIVSRFLQLALTLVYIAGGVFAAGWIEVSCWILTGERQTAVIRSRYVQVLLNQDMSFFDTYGNNGDIVSQVLSDVLLIQSALSEKVGNYIHNMATFFGGLAIGFINCWQIALITLATGPFIVAAGGISNIFLHRLAESIQDAYAEAAGVAEQAVSYVRTLYAFTNETLAKYSYAASLQATLRYGILISLVQGLGLGFTYGLAICSCALQLYVGRFLVTHRHAHGGEIITALFAVILSGLGLNQAATNFYSFEQGRIAAYRLFEMISRSSSTVDNDGNTIASVQGTIEFRNVYFSYLSRPEIPILSGFYLTVPAKKTVALVGRNGSGKSSIIPLMERFYDPTLGEVLLDGENIKNLKLEWLRSQIGLVTQEPALLSLSIRDNIAYGRDATSLQIEDAAKIAHAHTFITSLEKGYDTQVGRAGLSLTEEQKIRLSVARAVLSNPSILLLDEVTGGLDFEAERSVQEALDLLMLGRSTIIIARRLSLIRNADFIAVMEDGQLMEIGTHDELIASDGLYAELLRCEEAAKLPRRMPVRTYNETAAFQIEKDSSESRSFQEPSSPKFAKSPSLQRASNLHATRPQDSAYGSHESPRNPSPAEKMVENGVSLDGTNKEPSIKRQDSFEKRLPELPKLDVHAIRRQTSNGSNPESPVSPLLTSDPQSERSHSQTFSRPNSQFADKPIRVQAEKEKQYRKEPSVWRLVELSLAEWLYAVLGSTGAAIFGSFNPLLAYVIALIVTAYYRNEIDKHNNIKDEVDKWCLIIACMGVVTVIANFLQHFYFGIMGEKMTERVRRMMFSAMLRNEVGWFDEEDNSADTLSMRLANDATFVRAAFSNRLSILIQDSAAVIVAILIGMILHWRLALVALATLPVLTVSAIAQKLWLAGFSKGIQDMHRKASLVLEDAVRNIYTVVAFCAGNKVMELYRFQLGKIFMQSFFHGMAIGFAFGFSQFLLFACNALLLWYTALCVKNGYVDLPTALKEYMVFSFATFALVEPFGLAPYILKRRKSLISVFEIIDRVPKIEPDDTAALKPPNVYGSIELKNVDFSYPTRPEILVLSNFSLKVTGGQTVAVVGVSGSGKSTIISLIERFYDPVAGQVMLDGRDLKQFNLRWLRNHLGLVQQEPIIFSTTIKENIIYARHNASEAEIKEAARIANAHHFISNLPHGYDTHVGMRGVDLTPGQKQRIAIARVVLKNAPILLLDEASSSIESESSRVVQEALATLVMGNKTTILIAHRAAMMRHVDNIVVLNGGRIVEEGPHDSLMGKNGLYGRLMQPHYAKGIRQHRLV</sequence>
<evidence type="ECO:0000256" key="5">
    <source>
        <dbReference type="ARBA" id="ARBA00022737"/>
    </source>
</evidence>
<evidence type="ECO:0000256" key="12">
    <source>
        <dbReference type="SAM" id="Phobius"/>
    </source>
</evidence>
<dbReference type="Gene3D" id="3.40.50.300">
    <property type="entry name" value="P-loop containing nucleotide triphosphate hydrolases"/>
    <property type="match status" value="2"/>
</dbReference>
<feature type="transmembrane region" description="Helical" evidence="12">
    <location>
        <begin position="245"/>
        <end position="264"/>
    </location>
</feature>
<dbReference type="InterPro" id="IPR003439">
    <property type="entry name" value="ABC_transporter-like_ATP-bd"/>
</dbReference>
<evidence type="ECO:0000256" key="1">
    <source>
        <dbReference type="ARBA" id="ARBA00004141"/>
    </source>
</evidence>
<gene>
    <name evidence="15" type="ORF">Ccrd_011785</name>
</gene>
<feature type="transmembrane region" description="Helical" evidence="12">
    <location>
        <begin position="1138"/>
        <end position="1159"/>
    </location>
</feature>
<dbReference type="PANTHER" id="PTHR24222:SF52">
    <property type="entry name" value="ABC TRANSPORTER B FAMILY MEMBER 20-RELATED"/>
    <property type="match status" value="1"/>
</dbReference>
<evidence type="ECO:0000313" key="16">
    <source>
        <dbReference type="Proteomes" id="UP000243975"/>
    </source>
</evidence>
<dbReference type="PROSITE" id="PS50893">
    <property type="entry name" value="ABC_TRANSPORTER_2"/>
    <property type="match status" value="2"/>
</dbReference>
<dbReference type="InterPro" id="IPR039421">
    <property type="entry name" value="Type_1_exporter"/>
</dbReference>
<evidence type="ECO:0000256" key="7">
    <source>
        <dbReference type="ARBA" id="ARBA00022840"/>
    </source>
</evidence>
<keyword evidence="9 12" id="KW-0472">Membrane</keyword>
<dbReference type="FunFam" id="1.20.1560.10:FF:000021">
    <property type="entry name" value="ABC transporter B family member 6"/>
    <property type="match status" value="1"/>
</dbReference>
<evidence type="ECO:0000256" key="2">
    <source>
        <dbReference type="ARBA" id="ARBA00007577"/>
    </source>
</evidence>
<evidence type="ECO:0000259" key="14">
    <source>
        <dbReference type="PROSITE" id="PS50929"/>
    </source>
</evidence>
<feature type="transmembrane region" description="Helical" evidence="12">
    <location>
        <begin position="386"/>
        <end position="404"/>
    </location>
</feature>
<dbReference type="FunFam" id="1.20.1560.10:FF:000049">
    <property type="entry name" value="ABC transporter B family member 6"/>
    <property type="match status" value="1"/>
</dbReference>
<feature type="compositionally biased region" description="Polar residues" evidence="11">
    <location>
        <begin position="824"/>
        <end position="834"/>
    </location>
</feature>
<feature type="transmembrane region" description="Helical" evidence="12">
    <location>
        <begin position="917"/>
        <end position="939"/>
    </location>
</feature>
<organism evidence="15 16">
    <name type="scientific">Cynara cardunculus var. scolymus</name>
    <name type="common">Globe artichoke</name>
    <name type="synonym">Cynara scolymus</name>
    <dbReference type="NCBI Taxonomy" id="59895"/>
    <lineage>
        <taxon>Eukaryota</taxon>
        <taxon>Viridiplantae</taxon>
        <taxon>Streptophyta</taxon>
        <taxon>Embryophyta</taxon>
        <taxon>Tracheophyta</taxon>
        <taxon>Spermatophyta</taxon>
        <taxon>Magnoliopsida</taxon>
        <taxon>eudicotyledons</taxon>
        <taxon>Gunneridae</taxon>
        <taxon>Pentapetalae</taxon>
        <taxon>asterids</taxon>
        <taxon>campanulids</taxon>
        <taxon>Asterales</taxon>
        <taxon>Asteraceae</taxon>
        <taxon>Carduoideae</taxon>
        <taxon>Cardueae</taxon>
        <taxon>Carduinae</taxon>
        <taxon>Cynara</taxon>
    </lineage>
</organism>
<feature type="compositionally biased region" description="Polar residues" evidence="11">
    <location>
        <begin position="725"/>
        <end position="734"/>
    </location>
</feature>
<dbReference type="SMART" id="SM00382">
    <property type="entry name" value="AAA"/>
    <property type="match status" value="2"/>
</dbReference>
<feature type="transmembrane region" description="Helical" evidence="12">
    <location>
        <begin position="344"/>
        <end position="371"/>
    </location>
</feature>
<dbReference type="Gene3D" id="1.20.1560.10">
    <property type="entry name" value="ABC transporter type 1, transmembrane domain"/>
    <property type="match status" value="2"/>
</dbReference>
<dbReference type="SUPFAM" id="SSF90123">
    <property type="entry name" value="ABC transporter transmembrane region"/>
    <property type="match status" value="2"/>
</dbReference>
<name>A0A103YIL0_CYNCS</name>
<dbReference type="OMA" id="SAYYRIE"/>
<dbReference type="Proteomes" id="UP000243975">
    <property type="component" value="Unassembled WGS sequence"/>
</dbReference>
<evidence type="ECO:0000256" key="11">
    <source>
        <dbReference type="SAM" id="MobiDB-lite"/>
    </source>
</evidence>
<dbReference type="FunFam" id="3.40.50.300:FF:001683">
    <property type="entry name" value="ABC transporter B family member 20"/>
    <property type="match status" value="1"/>
</dbReference>
<keyword evidence="6" id="KW-0547">Nucleotide-binding</keyword>
<feature type="domain" description="ABC transporter" evidence="13">
    <location>
        <begin position="445"/>
        <end position="680"/>
    </location>
</feature>
<feature type="region of interest" description="Disordered" evidence="11">
    <location>
        <begin position="18"/>
        <end position="39"/>
    </location>
</feature>
<feature type="transmembrane region" description="Helical" evidence="12">
    <location>
        <begin position="866"/>
        <end position="897"/>
    </location>
</feature>
<dbReference type="EMBL" id="LEKV01001042">
    <property type="protein sequence ID" value="KVI09801.1"/>
    <property type="molecule type" value="Genomic_DNA"/>
</dbReference>
<feature type="transmembrane region" description="Helical" evidence="12">
    <location>
        <begin position="77"/>
        <end position="98"/>
    </location>
</feature>
<dbReference type="Pfam" id="PF00664">
    <property type="entry name" value="ABC_membrane"/>
    <property type="match status" value="2"/>
</dbReference>
<feature type="transmembrane region" description="Helical" evidence="12">
    <location>
        <begin position="1091"/>
        <end position="1118"/>
    </location>
</feature>
<dbReference type="CDD" id="cd18578">
    <property type="entry name" value="ABC_6TM_Pgp_ABCB1_D2_like"/>
    <property type="match status" value="1"/>
</dbReference>
<dbReference type="Pfam" id="PF00005">
    <property type="entry name" value="ABC_tran"/>
    <property type="match status" value="2"/>
</dbReference>
<comment type="similarity">
    <text evidence="2">Belongs to the ABC transporter superfamily. ABCB family. Multidrug resistance exporter (TC 3.A.1.201) subfamily.</text>
</comment>
<feature type="compositionally biased region" description="Basic and acidic residues" evidence="11">
    <location>
        <begin position="768"/>
        <end position="794"/>
    </location>
</feature>
<evidence type="ECO:0000259" key="13">
    <source>
        <dbReference type="PROSITE" id="PS50893"/>
    </source>
</evidence>
<evidence type="ECO:0000313" key="15">
    <source>
        <dbReference type="EMBL" id="KVI09801.1"/>
    </source>
</evidence>